<keyword evidence="2" id="KW-1185">Reference proteome</keyword>
<dbReference type="InParanoid" id="A0A0P0VBA9"/>
<protein>
    <submittedName>
        <fullName evidence="1">Os01g0878101 protein</fullName>
    </submittedName>
</protein>
<reference evidence="1 2" key="2">
    <citation type="journal article" date="2013" name="Plant Cell Physiol.">
        <title>Rice Annotation Project Database (RAP-DB): an integrative and interactive database for rice genomics.</title>
        <authorList>
            <person name="Sakai H."/>
            <person name="Lee S.S."/>
            <person name="Tanaka T."/>
            <person name="Numa H."/>
            <person name="Kim J."/>
            <person name="Kawahara Y."/>
            <person name="Wakimoto H."/>
            <person name="Yang C.C."/>
            <person name="Iwamoto M."/>
            <person name="Abe T."/>
            <person name="Yamada Y."/>
            <person name="Muto A."/>
            <person name="Inokuchi H."/>
            <person name="Ikemura T."/>
            <person name="Matsumoto T."/>
            <person name="Sasaki T."/>
            <person name="Itoh T."/>
        </authorList>
    </citation>
    <scope>NUCLEOTIDE SEQUENCE [LARGE SCALE GENOMIC DNA]</scope>
    <source>
        <strain evidence="2">cv. Nipponbare</strain>
    </source>
</reference>
<organism evidence="1 2">
    <name type="scientific">Oryza sativa subsp. japonica</name>
    <name type="common">Rice</name>
    <dbReference type="NCBI Taxonomy" id="39947"/>
    <lineage>
        <taxon>Eukaryota</taxon>
        <taxon>Viridiplantae</taxon>
        <taxon>Streptophyta</taxon>
        <taxon>Embryophyta</taxon>
        <taxon>Tracheophyta</taxon>
        <taxon>Spermatophyta</taxon>
        <taxon>Magnoliopsida</taxon>
        <taxon>Liliopsida</taxon>
        <taxon>Poales</taxon>
        <taxon>Poaceae</taxon>
        <taxon>BOP clade</taxon>
        <taxon>Oryzoideae</taxon>
        <taxon>Oryzeae</taxon>
        <taxon>Oryzinae</taxon>
        <taxon>Oryza</taxon>
        <taxon>Oryza sativa</taxon>
    </lineage>
</organism>
<evidence type="ECO:0000313" key="2">
    <source>
        <dbReference type="Proteomes" id="UP000059680"/>
    </source>
</evidence>
<feature type="non-terminal residue" evidence="1">
    <location>
        <position position="1"/>
    </location>
</feature>
<gene>
    <name evidence="1" type="ordered locus">Os01g0878101</name>
    <name evidence="1" type="ORF">OSNPB_010878101</name>
</gene>
<evidence type="ECO:0000313" key="1">
    <source>
        <dbReference type="EMBL" id="BAS75525.1"/>
    </source>
</evidence>
<sequence>DECVLAWVVDGGRDAVEVAHLAATGIFVLELTRVATSSPSTVSPPPPPPGPL</sequence>
<dbReference type="PaxDb" id="39947-A0A0P0VBA9"/>
<reference evidence="2" key="1">
    <citation type="journal article" date="2005" name="Nature">
        <title>The map-based sequence of the rice genome.</title>
        <authorList>
            <consortium name="International rice genome sequencing project (IRGSP)"/>
            <person name="Matsumoto T."/>
            <person name="Wu J."/>
            <person name="Kanamori H."/>
            <person name="Katayose Y."/>
            <person name="Fujisawa M."/>
            <person name="Namiki N."/>
            <person name="Mizuno H."/>
            <person name="Yamamoto K."/>
            <person name="Antonio B.A."/>
            <person name="Baba T."/>
            <person name="Sakata K."/>
            <person name="Nagamura Y."/>
            <person name="Aoki H."/>
            <person name="Arikawa K."/>
            <person name="Arita K."/>
            <person name="Bito T."/>
            <person name="Chiden Y."/>
            <person name="Fujitsuka N."/>
            <person name="Fukunaka R."/>
            <person name="Hamada M."/>
            <person name="Harada C."/>
            <person name="Hayashi A."/>
            <person name="Hijishita S."/>
            <person name="Honda M."/>
            <person name="Hosokawa S."/>
            <person name="Ichikawa Y."/>
            <person name="Idonuma A."/>
            <person name="Iijima M."/>
            <person name="Ikeda M."/>
            <person name="Ikeno M."/>
            <person name="Ito K."/>
            <person name="Ito S."/>
            <person name="Ito T."/>
            <person name="Ito Y."/>
            <person name="Ito Y."/>
            <person name="Iwabuchi A."/>
            <person name="Kamiya K."/>
            <person name="Karasawa W."/>
            <person name="Kurita K."/>
            <person name="Katagiri S."/>
            <person name="Kikuta A."/>
            <person name="Kobayashi H."/>
            <person name="Kobayashi N."/>
            <person name="Machita K."/>
            <person name="Maehara T."/>
            <person name="Masukawa M."/>
            <person name="Mizubayashi T."/>
            <person name="Mukai Y."/>
            <person name="Nagasaki H."/>
            <person name="Nagata Y."/>
            <person name="Naito S."/>
            <person name="Nakashima M."/>
            <person name="Nakama Y."/>
            <person name="Nakamichi Y."/>
            <person name="Nakamura M."/>
            <person name="Meguro A."/>
            <person name="Negishi M."/>
            <person name="Ohta I."/>
            <person name="Ohta T."/>
            <person name="Okamoto M."/>
            <person name="Ono N."/>
            <person name="Saji S."/>
            <person name="Sakaguchi M."/>
            <person name="Sakai K."/>
            <person name="Shibata M."/>
            <person name="Shimokawa T."/>
            <person name="Song J."/>
            <person name="Takazaki Y."/>
            <person name="Terasawa K."/>
            <person name="Tsugane M."/>
            <person name="Tsuji K."/>
            <person name="Ueda S."/>
            <person name="Waki K."/>
            <person name="Yamagata H."/>
            <person name="Yamamoto M."/>
            <person name="Yamamoto S."/>
            <person name="Yamane H."/>
            <person name="Yoshiki S."/>
            <person name="Yoshihara R."/>
            <person name="Yukawa K."/>
            <person name="Zhong H."/>
            <person name="Yano M."/>
            <person name="Yuan Q."/>
            <person name="Ouyang S."/>
            <person name="Liu J."/>
            <person name="Jones K.M."/>
            <person name="Gansberger K."/>
            <person name="Moffat K."/>
            <person name="Hill J."/>
            <person name="Bera J."/>
            <person name="Fadrosh D."/>
            <person name="Jin S."/>
            <person name="Johri S."/>
            <person name="Kim M."/>
            <person name="Overton L."/>
            <person name="Reardon M."/>
            <person name="Tsitrin T."/>
            <person name="Vuong H."/>
            <person name="Weaver B."/>
            <person name="Ciecko A."/>
            <person name="Tallon L."/>
            <person name="Jackson J."/>
            <person name="Pai G."/>
            <person name="Aken S.V."/>
            <person name="Utterback T."/>
            <person name="Reidmuller S."/>
            <person name="Feldblyum T."/>
            <person name="Hsiao J."/>
            <person name="Zismann V."/>
            <person name="Iobst S."/>
            <person name="de Vazeille A.R."/>
            <person name="Buell C.R."/>
            <person name="Ying K."/>
            <person name="Li Y."/>
            <person name="Lu T."/>
            <person name="Huang Y."/>
            <person name="Zhao Q."/>
            <person name="Feng Q."/>
            <person name="Zhang L."/>
            <person name="Zhu J."/>
            <person name="Weng Q."/>
            <person name="Mu J."/>
            <person name="Lu Y."/>
            <person name="Fan D."/>
            <person name="Liu Y."/>
            <person name="Guan J."/>
            <person name="Zhang Y."/>
            <person name="Yu S."/>
            <person name="Liu X."/>
            <person name="Zhang Y."/>
            <person name="Hong G."/>
            <person name="Han B."/>
            <person name="Choisne N."/>
            <person name="Demange N."/>
            <person name="Orjeda G."/>
            <person name="Samain S."/>
            <person name="Cattolico L."/>
            <person name="Pelletier E."/>
            <person name="Couloux A."/>
            <person name="Segurens B."/>
            <person name="Wincker P."/>
            <person name="D'Hont A."/>
            <person name="Scarpelli C."/>
            <person name="Weissenbach J."/>
            <person name="Salanoubat M."/>
            <person name="Quetier F."/>
            <person name="Yu Y."/>
            <person name="Kim H.R."/>
            <person name="Rambo T."/>
            <person name="Currie J."/>
            <person name="Collura K."/>
            <person name="Luo M."/>
            <person name="Yang T."/>
            <person name="Ammiraju J.S.S."/>
            <person name="Engler F."/>
            <person name="Soderlund C."/>
            <person name="Wing R.A."/>
            <person name="Palmer L.E."/>
            <person name="de la Bastide M."/>
            <person name="Spiegel L."/>
            <person name="Nascimento L."/>
            <person name="Zutavern T."/>
            <person name="O'Shaughnessy A."/>
            <person name="Dike S."/>
            <person name="Dedhia N."/>
            <person name="Preston R."/>
            <person name="Balija V."/>
            <person name="McCombie W.R."/>
            <person name="Chow T."/>
            <person name="Chen H."/>
            <person name="Chung M."/>
            <person name="Chen C."/>
            <person name="Shaw J."/>
            <person name="Wu H."/>
            <person name="Hsiao K."/>
            <person name="Chao Y."/>
            <person name="Chu M."/>
            <person name="Cheng C."/>
            <person name="Hour A."/>
            <person name="Lee P."/>
            <person name="Lin S."/>
            <person name="Lin Y."/>
            <person name="Liou J."/>
            <person name="Liu S."/>
            <person name="Hsing Y."/>
            <person name="Raghuvanshi S."/>
            <person name="Mohanty A."/>
            <person name="Bharti A.K."/>
            <person name="Gaur A."/>
            <person name="Gupta V."/>
            <person name="Kumar D."/>
            <person name="Ravi V."/>
            <person name="Vij S."/>
            <person name="Kapur A."/>
            <person name="Khurana P."/>
            <person name="Khurana P."/>
            <person name="Khurana J.P."/>
            <person name="Tyagi A.K."/>
            <person name="Gaikwad K."/>
            <person name="Singh A."/>
            <person name="Dalal V."/>
            <person name="Srivastava S."/>
            <person name="Dixit A."/>
            <person name="Pal A.K."/>
            <person name="Ghazi I.A."/>
            <person name="Yadav M."/>
            <person name="Pandit A."/>
            <person name="Bhargava A."/>
            <person name="Sureshbabu K."/>
            <person name="Batra K."/>
            <person name="Sharma T.R."/>
            <person name="Mohapatra T."/>
            <person name="Singh N.K."/>
            <person name="Messing J."/>
            <person name="Nelson A.B."/>
            <person name="Fuks G."/>
            <person name="Kavchok S."/>
            <person name="Keizer G."/>
            <person name="Linton E."/>
            <person name="Llaca V."/>
            <person name="Song R."/>
            <person name="Tanyolac B."/>
            <person name="Young S."/>
            <person name="Ho-Il K."/>
            <person name="Hahn J.H."/>
            <person name="Sangsakoo G."/>
            <person name="Vanavichit A."/>
            <person name="de Mattos Luiz.A.T."/>
            <person name="Zimmer P.D."/>
            <person name="Malone G."/>
            <person name="Dellagostin O."/>
            <person name="de Oliveira A.C."/>
            <person name="Bevan M."/>
            <person name="Bancroft I."/>
            <person name="Minx P."/>
            <person name="Cordum H."/>
            <person name="Wilson R."/>
            <person name="Cheng Z."/>
            <person name="Jin W."/>
            <person name="Jiang J."/>
            <person name="Leong S.A."/>
            <person name="Iwama H."/>
            <person name="Gojobori T."/>
            <person name="Itoh T."/>
            <person name="Niimura Y."/>
            <person name="Fujii Y."/>
            <person name="Habara T."/>
            <person name="Sakai H."/>
            <person name="Sato Y."/>
            <person name="Wilson G."/>
            <person name="Kumar K."/>
            <person name="McCouch S."/>
            <person name="Juretic N."/>
            <person name="Hoen D."/>
            <person name="Wright S."/>
            <person name="Bruskiewich R."/>
            <person name="Bureau T."/>
            <person name="Miyao A."/>
            <person name="Hirochika H."/>
            <person name="Nishikawa T."/>
            <person name="Kadowaki K."/>
            <person name="Sugiura M."/>
            <person name="Burr B."/>
            <person name="Sasaki T."/>
        </authorList>
    </citation>
    <scope>NUCLEOTIDE SEQUENCE [LARGE SCALE GENOMIC DNA]</scope>
    <source>
        <strain evidence="2">cv. Nipponbare</strain>
    </source>
</reference>
<dbReference type="EMBL" id="AP014957">
    <property type="protein sequence ID" value="BAS75525.1"/>
    <property type="molecule type" value="Genomic_DNA"/>
</dbReference>
<accession>A0A0P0VBA9</accession>
<reference evidence="1 2" key="3">
    <citation type="journal article" date="2013" name="Rice">
        <title>Improvement of the Oryza sativa Nipponbare reference genome using next generation sequence and optical map data.</title>
        <authorList>
            <person name="Kawahara Y."/>
            <person name="de la Bastide M."/>
            <person name="Hamilton J.P."/>
            <person name="Kanamori H."/>
            <person name="McCombie W.R."/>
            <person name="Ouyang S."/>
            <person name="Schwartz D.C."/>
            <person name="Tanaka T."/>
            <person name="Wu J."/>
            <person name="Zhou S."/>
            <person name="Childs K.L."/>
            <person name="Davidson R.M."/>
            <person name="Lin H."/>
            <person name="Quesada-Ocampo L."/>
            <person name="Vaillancourt B."/>
            <person name="Sakai H."/>
            <person name="Lee S.S."/>
            <person name="Kim J."/>
            <person name="Numa H."/>
            <person name="Itoh T."/>
            <person name="Buell C.R."/>
            <person name="Matsumoto T."/>
        </authorList>
    </citation>
    <scope>NUCLEOTIDE SEQUENCE [LARGE SCALE GENOMIC DNA]</scope>
    <source>
        <strain evidence="2">cv. Nipponbare</strain>
    </source>
</reference>
<name>A0A0P0VBA9_ORYSJ</name>
<proteinExistence type="predicted"/>
<dbReference type="Gramene" id="Os01t0878101-01">
    <property type="protein sequence ID" value="Os01t0878101-01"/>
    <property type="gene ID" value="Os01g0878101"/>
</dbReference>
<dbReference type="Proteomes" id="UP000059680">
    <property type="component" value="Chromosome 1"/>
</dbReference>
<dbReference type="AlphaFoldDB" id="A0A0P0VBA9"/>